<comment type="caution">
    <text evidence="1">The sequence shown here is derived from an EMBL/GenBank/DDBJ whole genome shotgun (WGS) entry which is preliminary data.</text>
</comment>
<accession>A0AA88C7K6</accession>
<dbReference type="AlphaFoldDB" id="A0AA88C7K6"/>
<gene>
    <name evidence="1" type="ORF">GCM10007388_15780</name>
</gene>
<dbReference type="Proteomes" id="UP000619512">
    <property type="component" value="Unassembled WGS sequence"/>
</dbReference>
<evidence type="ECO:0000313" key="1">
    <source>
        <dbReference type="EMBL" id="GGY83587.1"/>
    </source>
</evidence>
<reference evidence="1" key="2">
    <citation type="submission" date="2022-12" db="EMBL/GenBank/DDBJ databases">
        <authorList>
            <person name="Sun Q."/>
            <person name="Kim S."/>
        </authorList>
    </citation>
    <scope>NUCLEOTIDE SEQUENCE</scope>
    <source>
        <strain evidence="1">KCTC 12344</strain>
    </source>
</reference>
<sequence>MRTEMAYRQTDRVIAELVDATCGRHDDMRARYLLEQALYGLVRLAKVEQLTDMRVDSERAGALTDPARQRATRALLRKVRMDVAASRRRLRDDACDECRESPEQPCGEC</sequence>
<reference evidence="1" key="1">
    <citation type="journal article" date="2014" name="Int. J. Syst. Evol. Microbiol.">
        <title>Complete genome sequence of Corynebacterium casei LMG S-19264T (=DSM 44701T), isolated from a smear-ripened cheese.</title>
        <authorList>
            <consortium name="US DOE Joint Genome Institute (JGI-PGF)"/>
            <person name="Walter F."/>
            <person name="Albersmeier A."/>
            <person name="Kalinowski J."/>
            <person name="Ruckert C."/>
        </authorList>
    </citation>
    <scope>NUCLEOTIDE SEQUENCE</scope>
    <source>
        <strain evidence="1">KCTC 12344</strain>
    </source>
</reference>
<evidence type="ECO:0000313" key="2">
    <source>
        <dbReference type="Proteomes" id="UP000619512"/>
    </source>
</evidence>
<proteinExistence type="predicted"/>
<name>A0AA88C7K6_9BURK</name>
<dbReference type="EMBL" id="BMWW01000002">
    <property type="protein sequence ID" value="GGY83587.1"/>
    <property type="molecule type" value="Genomic_DNA"/>
</dbReference>
<protein>
    <submittedName>
        <fullName evidence="1">Uncharacterized protein</fullName>
    </submittedName>
</protein>
<organism evidence="1 2">
    <name type="scientific">Pseudoduganella plicata</name>
    <dbReference type="NCBI Taxonomy" id="321984"/>
    <lineage>
        <taxon>Bacteria</taxon>
        <taxon>Pseudomonadati</taxon>
        <taxon>Pseudomonadota</taxon>
        <taxon>Betaproteobacteria</taxon>
        <taxon>Burkholderiales</taxon>
        <taxon>Oxalobacteraceae</taxon>
        <taxon>Telluria group</taxon>
        <taxon>Pseudoduganella</taxon>
    </lineage>
</organism>